<dbReference type="PANTHER" id="PTHR34989">
    <property type="entry name" value="PROTEIN HDED"/>
    <property type="match status" value="1"/>
</dbReference>
<dbReference type="GO" id="GO:0005886">
    <property type="term" value="C:plasma membrane"/>
    <property type="evidence" value="ECO:0007669"/>
    <property type="project" value="TreeGrafter"/>
</dbReference>
<dbReference type="Pfam" id="PF03729">
    <property type="entry name" value="DUF308"/>
    <property type="match status" value="2"/>
</dbReference>
<protein>
    <submittedName>
        <fullName evidence="2">Uncharacterized membrane protein HdeD (DUF308 family)</fullName>
    </submittedName>
</protein>
<dbReference type="EMBL" id="JACIJK010000004">
    <property type="protein sequence ID" value="MBB5714729.1"/>
    <property type="molecule type" value="Genomic_DNA"/>
</dbReference>
<keyword evidence="1" id="KW-0472">Membrane</keyword>
<feature type="transmembrane region" description="Helical" evidence="1">
    <location>
        <begin position="129"/>
        <end position="150"/>
    </location>
</feature>
<feature type="transmembrane region" description="Helical" evidence="1">
    <location>
        <begin position="12"/>
        <end position="35"/>
    </location>
</feature>
<feature type="transmembrane region" description="Helical" evidence="1">
    <location>
        <begin position="156"/>
        <end position="174"/>
    </location>
</feature>
<feature type="transmembrane region" description="Helical" evidence="1">
    <location>
        <begin position="41"/>
        <end position="60"/>
    </location>
</feature>
<sequence length="191" mass="19914">MTVERSTRLQAGAGWGWILAYGILSLLLGVLALAWPFSATIAATLVVGWFFIAAGVVSTVAGATGHGHEGRAYSILFGLVSVVVGLLMAFDPVSGAVSLTLVVAVWLAVRGVLELALGARYRRHRWMMIALGIINILLAAYVLIMLPWAALALPGFILGISFLFGGVTAVLSALSHRNGAPAFAAPETSSV</sequence>
<evidence type="ECO:0000256" key="1">
    <source>
        <dbReference type="SAM" id="Phobius"/>
    </source>
</evidence>
<gene>
    <name evidence="2" type="ORF">FHS94_001565</name>
</gene>
<evidence type="ECO:0000313" key="3">
    <source>
        <dbReference type="Proteomes" id="UP000546200"/>
    </source>
</evidence>
<dbReference type="AlphaFoldDB" id="A0A7W9BCK2"/>
<dbReference type="InterPro" id="IPR052712">
    <property type="entry name" value="Acid_resist_chaperone_HdeD"/>
</dbReference>
<keyword evidence="1" id="KW-0812">Transmembrane</keyword>
<comment type="caution">
    <text evidence="2">The sequence shown here is derived from an EMBL/GenBank/DDBJ whole genome shotgun (WGS) entry which is preliminary data.</text>
</comment>
<dbReference type="InterPro" id="IPR005325">
    <property type="entry name" value="DUF308_memb"/>
</dbReference>
<dbReference type="RefSeq" id="WP_184056305.1">
    <property type="nucleotide sequence ID" value="NZ_JACIJK010000004.1"/>
</dbReference>
<name>A0A7W9BCK2_9SPHN</name>
<keyword evidence="1" id="KW-1133">Transmembrane helix</keyword>
<evidence type="ECO:0000313" key="2">
    <source>
        <dbReference type="EMBL" id="MBB5714729.1"/>
    </source>
</evidence>
<accession>A0A7W9BCK2</accession>
<organism evidence="2 3">
    <name type="scientific">Sphingomonas aerophila</name>
    <dbReference type="NCBI Taxonomy" id="1344948"/>
    <lineage>
        <taxon>Bacteria</taxon>
        <taxon>Pseudomonadati</taxon>
        <taxon>Pseudomonadota</taxon>
        <taxon>Alphaproteobacteria</taxon>
        <taxon>Sphingomonadales</taxon>
        <taxon>Sphingomonadaceae</taxon>
        <taxon>Sphingomonas</taxon>
    </lineage>
</organism>
<reference evidence="2 3" key="1">
    <citation type="submission" date="2020-08" db="EMBL/GenBank/DDBJ databases">
        <title>Genomic Encyclopedia of Type Strains, Phase IV (KMG-IV): sequencing the most valuable type-strain genomes for metagenomic binning, comparative biology and taxonomic classification.</title>
        <authorList>
            <person name="Goeker M."/>
        </authorList>
    </citation>
    <scope>NUCLEOTIDE SEQUENCE [LARGE SCALE GENOMIC DNA]</scope>
    <source>
        <strain evidence="2 3">DSM 100044</strain>
    </source>
</reference>
<proteinExistence type="predicted"/>
<feature type="transmembrane region" description="Helical" evidence="1">
    <location>
        <begin position="72"/>
        <end position="90"/>
    </location>
</feature>
<keyword evidence="3" id="KW-1185">Reference proteome</keyword>
<dbReference type="Proteomes" id="UP000546200">
    <property type="component" value="Unassembled WGS sequence"/>
</dbReference>
<feature type="transmembrane region" description="Helical" evidence="1">
    <location>
        <begin position="96"/>
        <end position="117"/>
    </location>
</feature>
<dbReference type="PANTHER" id="PTHR34989:SF1">
    <property type="entry name" value="PROTEIN HDED"/>
    <property type="match status" value="1"/>
</dbReference>